<dbReference type="InterPro" id="IPR055259">
    <property type="entry name" value="YkvP/CgeB_Glyco_trans-like"/>
</dbReference>
<dbReference type="Pfam" id="PF13524">
    <property type="entry name" value="Glyco_trans_1_2"/>
    <property type="match status" value="1"/>
</dbReference>
<dbReference type="AlphaFoldDB" id="A0AAC8W4S2"/>
<dbReference type="Proteomes" id="UP000069935">
    <property type="component" value="Chromosome 5"/>
</dbReference>
<reference evidence="3" key="1">
    <citation type="submission" date="2015-08" db="EMBL/GenBank/DDBJ databases">
        <title>Complete Genome Sequence of Azospirillum thiophilum BV-S.</title>
        <authorList>
            <person name="Fomenkov A."/>
            <person name="Vincze T."/>
            <person name="Grabovich M."/>
            <person name="Dubinina G."/>
            <person name="Orlova M."/>
            <person name="Belousova E."/>
            <person name="Roberts R.J."/>
        </authorList>
    </citation>
    <scope>NUCLEOTIDE SEQUENCE [LARGE SCALE GENOMIC DNA]</scope>
    <source>
        <strain evidence="3">BV-S</strain>
    </source>
</reference>
<organism evidence="2 3">
    <name type="scientific">Azospirillum thiophilum</name>
    <dbReference type="NCBI Taxonomy" id="528244"/>
    <lineage>
        <taxon>Bacteria</taxon>
        <taxon>Pseudomonadati</taxon>
        <taxon>Pseudomonadota</taxon>
        <taxon>Alphaproteobacteria</taxon>
        <taxon>Rhodospirillales</taxon>
        <taxon>Azospirillaceae</taxon>
        <taxon>Azospirillum</taxon>
    </lineage>
</organism>
<protein>
    <recommendedName>
        <fullName evidence="1">Spore protein YkvP/CgeB glycosyl transferase-like domain-containing protein</fullName>
    </recommendedName>
</protein>
<evidence type="ECO:0000259" key="1">
    <source>
        <dbReference type="Pfam" id="PF13524"/>
    </source>
</evidence>
<sequence length="397" mass="44310">MSGNRHAARLLCLGHESVLALPDISQDVIDRRIDALFVLNLFEIPRPTVEILCAYIAGFGARPSVIHICLKHPLEEIGARTAEEIRETDRWMVEKRISMWCMCQGSAEQSARLGLTRVFHEPLGLHRWIYTSPAQDGSVDLYKRWMSHDTPGLRRHPYAAMKGQSDAKDAEAAVRNRFLYLGQGWPDHIESGREPVAPAVQRDADAVSAAMMEQPRLHRLEAMDLCGLADRAAGPAWTLDFNRAFTFAFAVENRRRFAAARRNGFGEVFALWGNGWERFGIDAGPMSPLPRNAYHAAKACLDFGSLAYDTAIFPRTLEILKRDGLLVSWQHTDTARLFGAQEDDLTFTDEADAVRLLSELAGDQDRRARVRSAQLDWAFDSLALTAIPPAVTATAQA</sequence>
<dbReference type="KEGG" id="ati:AL072_27585"/>
<evidence type="ECO:0000313" key="2">
    <source>
        <dbReference type="EMBL" id="ALG74886.1"/>
    </source>
</evidence>
<feature type="domain" description="Spore protein YkvP/CgeB glycosyl transferase-like" evidence="1">
    <location>
        <begin position="258"/>
        <end position="373"/>
    </location>
</feature>
<name>A0AAC8W4S2_9PROT</name>
<gene>
    <name evidence="2" type="ORF">AL072_27585</name>
</gene>
<dbReference type="EMBL" id="CP012405">
    <property type="protein sequence ID" value="ALG74886.1"/>
    <property type="molecule type" value="Genomic_DNA"/>
</dbReference>
<proteinExistence type="predicted"/>
<evidence type="ECO:0000313" key="3">
    <source>
        <dbReference type="Proteomes" id="UP000069935"/>
    </source>
</evidence>
<reference evidence="2 3" key="2">
    <citation type="journal article" date="2016" name="Genome Announc.">
        <title>Complete Genome Sequence of a Strain of Azospirillum thiophilum Isolated from a Sulfide Spring.</title>
        <authorList>
            <person name="Fomenkov A."/>
            <person name="Vincze T."/>
            <person name="Grabovich M."/>
            <person name="Anton B.P."/>
            <person name="Dubinina G."/>
            <person name="Orlova M."/>
            <person name="Belousova E."/>
            <person name="Roberts R.J."/>
        </authorList>
    </citation>
    <scope>NUCLEOTIDE SEQUENCE [LARGE SCALE GENOMIC DNA]</scope>
    <source>
        <strain evidence="2 3">BV-S</strain>
    </source>
</reference>
<keyword evidence="3" id="KW-1185">Reference proteome</keyword>
<accession>A0AAC8W4S2</accession>